<feature type="region of interest" description="Disordered" evidence="1">
    <location>
        <begin position="1550"/>
        <end position="1570"/>
    </location>
</feature>
<keyword evidence="4" id="KW-1185">Reference proteome</keyword>
<gene>
    <name evidence="3" type="ORF">AYI68_g5225</name>
</gene>
<accession>A0A1R0GUV1</accession>
<dbReference type="EMBL" id="LSSL01003259">
    <property type="protein sequence ID" value="OLY80676.1"/>
    <property type="molecule type" value="Genomic_DNA"/>
</dbReference>
<evidence type="ECO:0000256" key="1">
    <source>
        <dbReference type="SAM" id="MobiDB-lite"/>
    </source>
</evidence>
<feature type="region of interest" description="Disordered" evidence="1">
    <location>
        <begin position="1344"/>
        <end position="1381"/>
    </location>
</feature>
<feature type="region of interest" description="Disordered" evidence="1">
    <location>
        <begin position="131"/>
        <end position="164"/>
    </location>
</feature>
<reference evidence="3 4" key="1">
    <citation type="journal article" date="2016" name="Mol. Biol. Evol.">
        <title>Genome-Wide Survey of Gut Fungi (Harpellales) Reveals the First Horizontally Transferred Ubiquitin Gene from a Mosquito Host.</title>
        <authorList>
            <person name="Wang Y."/>
            <person name="White M.M."/>
            <person name="Kvist S."/>
            <person name="Moncalvo J.M."/>
        </authorList>
    </citation>
    <scope>NUCLEOTIDE SEQUENCE [LARGE SCALE GENOMIC DNA]</scope>
    <source>
        <strain evidence="3 4">ALG-7-W6</strain>
    </source>
</reference>
<feature type="region of interest" description="Disordered" evidence="1">
    <location>
        <begin position="1"/>
        <end position="94"/>
    </location>
</feature>
<organism evidence="3 4">
    <name type="scientific">Smittium mucronatum</name>
    <dbReference type="NCBI Taxonomy" id="133383"/>
    <lineage>
        <taxon>Eukaryota</taxon>
        <taxon>Fungi</taxon>
        <taxon>Fungi incertae sedis</taxon>
        <taxon>Zoopagomycota</taxon>
        <taxon>Kickxellomycotina</taxon>
        <taxon>Harpellomycetes</taxon>
        <taxon>Harpellales</taxon>
        <taxon>Legeriomycetaceae</taxon>
        <taxon>Smittium</taxon>
    </lineage>
</organism>
<feature type="compositionally biased region" description="Polar residues" evidence="1">
    <location>
        <begin position="989"/>
        <end position="1007"/>
    </location>
</feature>
<feature type="compositionally biased region" description="Polar residues" evidence="1">
    <location>
        <begin position="76"/>
        <end position="94"/>
    </location>
</feature>
<dbReference type="GO" id="GO:0031267">
    <property type="term" value="F:small GTPase binding"/>
    <property type="evidence" value="ECO:0007669"/>
    <property type="project" value="InterPro"/>
</dbReference>
<dbReference type="InterPro" id="IPR008936">
    <property type="entry name" value="Rho_GTPase_activation_prot"/>
</dbReference>
<feature type="region of interest" description="Disordered" evidence="1">
    <location>
        <begin position="379"/>
        <end position="402"/>
    </location>
</feature>
<dbReference type="GO" id="GO:0005096">
    <property type="term" value="F:GTPase activator activity"/>
    <property type="evidence" value="ECO:0007669"/>
    <property type="project" value="InterPro"/>
</dbReference>
<feature type="compositionally biased region" description="Polar residues" evidence="1">
    <location>
        <begin position="1405"/>
        <end position="1422"/>
    </location>
</feature>
<dbReference type="SUPFAM" id="SSF48350">
    <property type="entry name" value="GTPase activation domain, GAP"/>
    <property type="match status" value="1"/>
</dbReference>
<feature type="region of interest" description="Disordered" evidence="1">
    <location>
        <begin position="1405"/>
        <end position="1436"/>
    </location>
</feature>
<dbReference type="InterPro" id="IPR039767">
    <property type="entry name" value="RALBP1"/>
</dbReference>
<evidence type="ECO:0000259" key="2">
    <source>
        <dbReference type="PROSITE" id="PS50238"/>
    </source>
</evidence>
<comment type="caution">
    <text evidence="3">The sequence shown here is derived from an EMBL/GenBank/DDBJ whole genome shotgun (WGS) entry which is preliminary data.</text>
</comment>
<dbReference type="OrthoDB" id="185175at2759"/>
<feature type="region of interest" description="Disordered" evidence="1">
    <location>
        <begin position="1448"/>
        <end position="1505"/>
    </location>
</feature>
<dbReference type="PANTHER" id="PTHR12783:SF5">
    <property type="entry name" value="RALA-BINDING PROTEIN 1"/>
    <property type="match status" value="1"/>
</dbReference>
<feature type="compositionally biased region" description="Polar residues" evidence="1">
    <location>
        <begin position="1366"/>
        <end position="1375"/>
    </location>
</feature>
<protein>
    <submittedName>
        <fullName evidence="3">Putative Rho-type GTPase-activating protein 2</fullName>
    </submittedName>
</protein>
<sequence>MGKKTKRNNSRSHQARKNVVKTLSISLSPKSPSVNAEISSFDKKISLKDHDSKESKKKTSFSDDIMSSLDKKLSRASENVDNQPSPEKSSISTTFDVMPDFSQIHKIKPLDFEYTIDEVSANFNSTATPITVRSPINGFSSPQTTDSDRNKLSKNSASPTEPEDYKRFSIIKSNTFSAISDKSIPELQKSKTPDLKIKTDIQNLSSESKKKVFTRFLRRGYKWKDKFSKDQSNPVDVYEFIKSPEDVSPKFILERNKKSSSPSISYSTSSSITDDLPILKLASVDPHISLGLSKNKPLGISLSHPRNQRASSAPKDEDGNKISYHNSNSSIKESSEYFDSEAAFSWSNSMSNKDNSGSFEPFQKNGKQGIIDKIKKMKIGSGSNSLSPSTQNSSDSNQSLKNNLEDLNNSHIIPKNNRDAFMFSNRSSMLPKSLLNSSDFYNLYEQPSKENPPFSDQIFVSKDELPTGQNSATHSHSPKIITDVFNLNHKNNLSESTPNFLKIKHSTSNPLESYSHSKQIKSKPNFNTELLKNDTLQNNSPKNLIIKNGPSHDLISSADTHKPKFVKENVSLNDTVKKSSLDLDFKSSDPKFEDVSTFTFSFEKTIDKTPLDEPLNVSNATPTKPNSPPYKQALEYRENELKRLYAFSGCLDSWEYAIPLDNYSILEINGSQMNPFTEKSKGKGGNDKGGAISNWKSGFLDVFSKSRAKSFIVGDSGKQSSGNVDSFNRSLNTVGQRSRMKSMLTSETSSGYSKSESANNLDSSNRSVPYIINSGHNVSSSLNLDNSHSPKSSKFSLTSQNSPALSGLVPEPDAKIDIQHIQEISPSTFCEANYSFDRKALLDSKESIFGLPLHEAVKKSQLVPNIKLPAVVIRCIEYLELHGLTEVGIYRVSGSYRTVNILKSMFTPGRDIDFKLLHLDIHSISTLLKMYLRELPESIFTDSLLGDFIDLDNNYPPSTDPKTNRSEPSNLNFGQGLHRDEFSSDFSNSVADLSSNGPTSPLSSVGTKSDFKSKSLKESSKKKSKYTTFKNIDEWITELKKLISLLPLENQALLGWMFCHLSRVAYHSKENKMTLSNLGLIFCTTLEIRPHTFFELVKSSDRLFDSLTFTQDQNPHRLSNSFTFPGISKTTIVEPPTNDKKQNSAPLKPLKTHTKSRSNVEQKNFSSEKNVMDLADLLLVKKIINSKNEAIGFSRWVVSGKLSWLKIISSGFLNGVMDDINFKVGRNSNRLESFSKSISLPGKPDDENLRETGADKNLTSVPLLDDFNLKGNLNMLSSLGAGYATQYRRKSGESTRNQVSVADKILQWELNTVSTSPKSRNKKLEQSMPSIVRKRSSMFNGLDDFRSLGKNNGKKVLNTGRKNRSENFLSSSTPSLGIPIDDGYLDTNIGSGSDEVETDLMNYSMSESSQRANKPKSTSDLKNNSNSFDPDSDFSEDNFISRTIGAFENMSKSESPPQQESEKSSSKDLKEFDNTQDIVQNEHETSDPIENISSSESAKFVKRPKSMEVNASTDFDFDSESDLEEDESCFGNDGEFNTKKNVYSKFNVSSISRKPLGSPPSKGQKNGSDKDLRLMFDSVDSIEKTNKLTKLYKHRSDPVNSVTIGSDLRKLLSFDAYSEISGDKIYGDDSVDLGIDILSSSESFSTPERKQRIFKRKSKTTSPRSNVIILINNKEYSVESEDSNGSNNFSLGFLRATSEDFAV</sequence>
<feature type="compositionally biased region" description="Basic and acidic residues" evidence="1">
    <location>
        <begin position="40"/>
        <end position="54"/>
    </location>
</feature>
<feature type="compositionally biased region" description="Low complexity" evidence="1">
    <location>
        <begin position="379"/>
        <end position="400"/>
    </location>
</feature>
<name>A0A1R0GUV1_9FUNG</name>
<feature type="compositionally biased region" description="Low complexity" evidence="1">
    <location>
        <begin position="745"/>
        <end position="757"/>
    </location>
</feature>
<dbReference type="GO" id="GO:0007264">
    <property type="term" value="P:small GTPase-mediated signal transduction"/>
    <property type="evidence" value="ECO:0007669"/>
    <property type="project" value="InterPro"/>
</dbReference>
<evidence type="ECO:0000313" key="3">
    <source>
        <dbReference type="EMBL" id="OLY80676.1"/>
    </source>
</evidence>
<dbReference type="Gene3D" id="1.10.555.10">
    <property type="entry name" value="Rho GTPase activation protein"/>
    <property type="match status" value="1"/>
</dbReference>
<dbReference type="CDD" id="cd00159">
    <property type="entry name" value="RhoGAP"/>
    <property type="match status" value="1"/>
</dbReference>
<dbReference type="Proteomes" id="UP000187455">
    <property type="component" value="Unassembled WGS sequence"/>
</dbReference>
<dbReference type="PANTHER" id="PTHR12783">
    <property type="entry name" value="RALA BINDING PROTEIN 1 RALBP1"/>
    <property type="match status" value="1"/>
</dbReference>
<evidence type="ECO:0000313" key="4">
    <source>
        <dbReference type="Proteomes" id="UP000187455"/>
    </source>
</evidence>
<dbReference type="STRING" id="133383.A0A1R0GUV1"/>
<feature type="compositionally biased region" description="Basic and acidic residues" evidence="1">
    <location>
        <begin position="1460"/>
        <end position="1473"/>
    </location>
</feature>
<feature type="compositionally biased region" description="Basic residues" evidence="1">
    <location>
        <begin position="1"/>
        <end position="19"/>
    </location>
</feature>
<dbReference type="Pfam" id="PF00620">
    <property type="entry name" value="RhoGAP"/>
    <property type="match status" value="2"/>
</dbReference>
<feature type="region of interest" description="Disordered" evidence="1">
    <location>
        <begin position="989"/>
        <end position="1010"/>
    </location>
</feature>
<feature type="compositionally biased region" description="Polar residues" evidence="1">
    <location>
        <begin position="781"/>
        <end position="804"/>
    </location>
</feature>
<feature type="region of interest" description="Disordered" evidence="1">
    <location>
        <begin position="781"/>
        <end position="809"/>
    </location>
</feature>
<feature type="region of interest" description="Disordered" evidence="1">
    <location>
        <begin position="1133"/>
        <end position="1163"/>
    </location>
</feature>
<feature type="compositionally biased region" description="Polar residues" evidence="1">
    <location>
        <begin position="717"/>
        <end position="736"/>
    </location>
</feature>
<dbReference type="PROSITE" id="PS50238">
    <property type="entry name" value="RHOGAP"/>
    <property type="match status" value="1"/>
</dbReference>
<feature type="compositionally biased region" description="Polar residues" evidence="1">
    <location>
        <begin position="21"/>
        <end position="38"/>
    </location>
</feature>
<feature type="region of interest" description="Disordered" evidence="1">
    <location>
        <begin position="714"/>
        <end position="764"/>
    </location>
</feature>
<dbReference type="InterPro" id="IPR000198">
    <property type="entry name" value="RhoGAP_dom"/>
</dbReference>
<feature type="domain" description="Rho-GAP" evidence="2">
    <location>
        <begin position="851"/>
        <end position="1115"/>
    </location>
</feature>
<feature type="region of interest" description="Disordered" evidence="1">
    <location>
        <begin position="296"/>
        <end position="327"/>
    </location>
</feature>
<proteinExistence type="predicted"/>
<dbReference type="SMART" id="SM00324">
    <property type="entry name" value="RhoGAP"/>
    <property type="match status" value="1"/>
</dbReference>